<gene>
    <name evidence="1" type="ORF">K8V91_05705</name>
</gene>
<accession>A0A921GB27</accession>
<comment type="caution">
    <text evidence="1">The sequence shown here is derived from an EMBL/GenBank/DDBJ whole genome shotgun (WGS) entry which is preliminary data.</text>
</comment>
<proteinExistence type="predicted"/>
<evidence type="ECO:0000313" key="1">
    <source>
        <dbReference type="EMBL" id="HJF40401.1"/>
    </source>
</evidence>
<reference evidence="1" key="1">
    <citation type="journal article" date="2021" name="PeerJ">
        <title>Extensive microbial diversity within the chicken gut microbiome revealed by metagenomics and culture.</title>
        <authorList>
            <person name="Gilroy R."/>
            <person name="Ravi A."/>
            <person name="Getino M."/>
            <person name="Pursley I."/>
            <person name="Horton D.L."/>
            <person name="Alikhan N.F."/>
            <person name="Baker D."/>
            <person name="Gharbi K."/>
            <person name="Hall N."/>
            <person name="Watson M."/>
            <person name="Adriaenssens E.M."/>
            <person name="Foster-Nyarko E."/>
            <person name="Jarju S."/>
            <person name="Secka A."/>
            <person name="Antonio M."/>
            <person name="Oren A."/>
            <person name="Chaudhuri R.R."/>
            <person name="La Ragione R."/>
            <person name="Hildebrand F."/>
            <person name="Pallen M.J."/>
        </authorList>
    </citation>
    <scope>NUCLEOTIDE SEQUENCE</scope>
    <source>
        <strain evidence="1">CHK193-16274</strain>
    </source>
</reference>
<evidence type="ECO:0000313" key="2">
    <source>
        <dbReference type="Proteomes" id="UP000749320"/>
    </source>
</evidence>
<dbReference type="AlphaFoldDB" id="A0A921GB27"/>
<organism evidence="1 2">
    <name type="scientific">Thomasclavelia spiroformis</name>
    <dbReference type="NCBI Taxonomy" id="29348"/>
    <lineage>
        <taxon>Bacteria</taxon>
        <taxon>Bacillati</taxon>
        <taxon>Bacillota</taxon>
        <taxon>Erysipelotrichia</taxon>
        <taxon>Erysipelotrichales</taxon>
        <taxon>Coprobacillaceae</taxon>
        <taxon>Thomasclavelia</taxon>
    </lineage>
</organism>
<dbReference type="Proteomes" id="UP000749320">
    <property type="component" value="Unassembled WGS sequence"/>
</dbReference>
<sequence length="61" mass="6967">MILHTFGMAIVFDMDGGEVKEVYPARVKFRGFGEKNNTEGYIKVSEYMNKNAGILFEESKE</sequence>
<name>A0A921GB27_9FIRM</name>
<reference evidence="1" key="2">
    <citation type="submission" date="2021-09" db="EMBL/GenBank/DDBJ databases">
        <authorList>
            <person name="Gilroy R."/>
        </authorList>
    </citation>
    <scope>NUCLEOTIDE SEQUENCE</scope>
    <source>
        <strain evidence="1">CHK193-16274</strain>
    </source>
</reference>
<dbReference type="EMBL" id="DYWV01000197">
    <property type="protein sequence ID" value="HJF40401.1"/>
    <property type="molecule type" value="Genomic_DNA"/>
</dbReference>
<protein>
    <submittedName>
        <fullName evidence="1">Uncharacterized protein</fullName>
    </submittedName>
</protein>